<feature type="domain" description="Acyl-CoA dehydrogenase/oxidase C-terminal" evidence="6">
    <location>
        <begin position="167"/>
        <end position="289"/>
    </location>
</feature>
<dbReference type="SUPFAM" id="SSF47203">
    <property type="entry name" value="Acyl-CoA dehydrogenase C-terminal domain-like"/>
    <property type="match status" value="1"/>
</dbReference>
<keyword evidence="4" id="KW-0274">FAD</keyword>
<dbReference type="Pfam" id="PF00441">
    <property type="entry name" value="Acyl-CoA_dh_1"/>
    <property type="match status" value="1"/>
</dbReference>
<comment type="similarity">
    <text evidence="2">Belongs to the acyl-CoA dehydrogenase family.</text>
</comment>
<name>A0ABP6ECF1_9ACTN</name>
<reference evidence="9" key="1">
    <citation type="journal article" date="2019" name="Int. J. Syst. Evol. Microbiol.">
        <title>The Global Catalogue of Microorganisms (GCM) 10K type strain sequencing project: providing services to taxonomists for standard genome sequencing and annotation.</title>
        <authorList>
            <consortium name="The Broad Institute Genomics Platform"/>
            <consortium name="The Broad Institute Genome Sequencing Center for Infectious Disease"/>
            <person name="Wu L."/>
            <person name="Ma J."/>
        </authorList>
    </citation>
    <scope>NUCLEOTIDE SEQUENCE [LARGE SCALE GENOMIC DNA]</scope>
    <source>
        <strain evidence="9">JCM 16374</strain>
    </source>
</reference>
<gene>
    <name evidence="8" type="ORF">GCM10009864_34450</name>
</gene>
<evidence type="ECO:0000259" key="6">
    <source>
        <dbReference type="Pfam" id="PF00441"/>
    </source>
</evidence>
<evidence type="ECO:0000313" key="8">
    <source>
        <dbReference type="EMBL" id="GAA2663426.1"/>
    </source>
</evidence>
<dbReference type="Gene3D" id="1.20.140.10">
    <property type="entry name" value="Butyryl-CoA Dehydrogenase, subunit A, domain 3"/>
    <property type="match status" value="1"/>
</dbReference>
<dbReference type="InterPro" id="IPR037069">
    <property type="entry name" value="AcylCoA_DH/ox_N_sf"/>
</dbReference>
<evidence type="ECO:0000313" key="9">
    <source>
        <dbReference type="Proteomes" id="UP001500994"/>
    </source>
</evidence>
<comment type="cofactor">
    <cofactor evidence="1">
        <name>FAD</name>
        <dbReference type="ChEBI" id="CHEBI:57692"/>
    </cofactor>
</comment>
<dbReference type="InterPro" id="IPR009075">
    <property type="entry name" value="AcylCo_DH/oxidase_C"/>
</dbReference>
<dbReference type="RefSeq" id="WP_344576519.1">
    <property type="nucleotide sequence ID" value="NZ_BAAARK010000009.1"/>
</dbReference>
<evidence type="ECO:0000256" key="5">
    <source>
        <dbReference type="ARBA" id="ARBA00023002"/>
    </source>
</evidence>
<evidence type="ECO:0008006" key="10">
    <source>
        <dbReference type="Google" id="ProtNLM"/>
    </source>
</evidence>
<sequence>MSEPVAFTPDQEALAGSVRRYCAAKCTEDVQRAGSQAFPRPFWRGLAELGVLALAVPGEGGGAGEVAAVALELGRALAPGPLAATVFAARTLPSACTPPVVSGERLVSWGSPPLMPWSPLADVFIETDGERAWLARPAGAVKPLETLGNEPWGRLSLERVLPLEDVQEGTDLAHMMLAGYLWGAGRRVLDAAVEHARTRVQFGRAIGTFQAVAHPLVNAGLGLQAAEKLVKVAARAIDHRHPQGSALASAARLSASNAAMEAAFVSHQTHGAIGYSVEGPIGHVAQRIRQLSMVPSHAHHTGEQVLAMYAEGGRE</sequence>
<dbReference type="Proteomes" id="UP001500994">
    <property type="component" value="Unassembled WGS sequence"/>
</dbReference>
<keyword evidence="9" id="KW-1185">Reference proteome</keyword>
<keyword evidence="3" id="KW-0285">Flavoprotein</keyword>
<evidence type="ECO:0000256" key="4">
    <source>
        <dbReference type="ARBA" id="ARBA00022827"/>
    </source>
</evidence>
<accession>A0ABP6ECF1</accession>
<dbReference type="Pfam" id="PF02771">
    <property type="entry name" value="Acyl-CoA_dh_N"/>
    <property type="match status" value="1"/>
</dbReference>
<dbReference type="InterPro" id="IPR013786">
    <property type="entry name" value="AcylCoA_DH/ox_N"/>
</dbReference>
<evidence type="ECO:0000259" key="7">
    <source>
        <dbReference type="Pfam" id="PF02771"/>
    </source>
</evidence>
<dbReference type="PANTHER" id="PTHR43884:SF20">
    <property type="entry name" value="ACYL-COA DEHYDROGENASE FADE28"/>
    <property type="match status" value="1"/>
</dbReference>
<dbReference type="PANTHER" id="PTHR43884">
    <property type="entry name" value="ACYL-COA DEHYDROGENASE"/>
    <property type="match status" value="1"/>
</dbReference>
<evidence type="ECO:0000256" key="1">
    <source>
        <dbReference type="ARBA" id="ARBA00001974"/>
    </source>
</evidence>
<organism evidence="8 9">
    <name type="scientific">Streptomyces lunalinharesii</name>
    <dbReference type="NCBI Taxonomy" id="333384"/>
    <lineage>
        <taxon>Bacteria</taxon>
        <taxon>Bacillati</taxon>
        <taxon>Actinomycetota</taxon>
        <taxon>Actinomycetes</taxon>
        <taxon>Kitasatosporales</taxon>
        <taxon>Streptomycetaceae</taxon>
        <taxon>Streptomyces</taxon>
    </lineage>
</organism>
<comment type="caution">
    <text evidence="8">The sequence shown here is derived from an EMBL/GenBank/DDBJ whole genome shotgun (WGS) entry which is preliminary data.</text>
</comment>
<dbReference type="SUPFAM" id="SSF56645">
    <property type="entry name" value="Acyl-CoA dehydrogenase NM domain-like"/>
    <property type="match status" value="1"/>
</dbReference>
<protein>
    <recommendedName>
        <fullName evidence="10">Acyl-CoA dehydrogenase</fullName>
    </recommendedName>
</protein>
<dbReference type="InterPro" id="IPR036250">
    <property type="entry name" value="AcylCo_DH-like_C"/>
</dbReference>
<keyword evidence="5" id="KW-0560">Oxidoreductase</keyword>
<feature type="domain" description="Acyl-CoA dehydrogenase/oxidase N-terminal" evidence="7">
    <location>
        <begin position="8"/>
        <end position="82"/>
    </location>
</feature>
<dbReference type="InterPro" id="IPR009100">
    <property type="entry name" value="AcylCoA_DH/oxidase_NM_dom_sf"/>
</dbReference>
<proteinExistence type="inferred from homology"/>
<dbReference type="Gene3D" id="1.10.540.10">
    <property type="entry name" value="Acyl-CoA dehydrogenase/oxidase, N-terminal domain"/>
    <property type="match status" value="1"/>
</dbReference>
<evidence type="ECO:0000256" key="2">
    <source>
        <dbReference type="ARBA" id="ARBA00009347"/>
    </source>
</evidence>
<evidence type="ECO:0000256" key="3">
    <source>
        <dbReference type="ARBA" id="ARBA00022630"/>
    </source>
</evidence>
<dbReference type="EMBL" id="BAAARK010000009">
    <property type="protein sequence ID" value="GAA2663426.1"/>
    <property type="molecule type" value="Genomic_DNA"/>
</dbReference>